<dbReference type="Gene3D" id="3.10.450.240">
    <property type="match status" value="1"/>
</dbReference>
<dbReference type="EMBL" id="NGJT01000001">
    <property type="protein sequence ID" value="RST96247.1"/>
    <property type="molecule type" value="Genomic_DNA"/>
</dbReference>
<evidence type="ECO:0000259" key="2">
    <source>
        <dbReference type="Pfam" id="PF04280"/>
    </source>
</evidence>
<accession>A0A429ZRD6</accession>
<dbReference type="InterPro" id="IPR032710">
    <property type="entry name" value="NTF2-like_dom_sf"/>
</dbReference>
<evidence type="ECO:0000256" key="1">
    <source>
        <dbReference type="SAM" id="Phobius"/>
    </source>
</evidence>
<feature type="transmembrane region" description="Helical" evidence="1">
    <location>
        <begin position="9"/>
        <end position="30"/>
    </location>
</feature>
<reference evidence="3 4" key="1">
    <citation type="submission" date="2017-05" db="EMBL/GenBank/DDBJ databases">
        <title>Vagococcus spp. assemblies.</title>
        <authorList>
            <person name="Gulvik C.A."/>
        </authorList>
    </citation>
    <scope>NUCLEOTIDE SEQUENCE [LARGE SCALE GENOMIC DNA]</scope>
    <source>
        <strain evidence="3 4">SS1994</strain>
    </source>
</reference>
<feature type="domain" description="Tim44-like" evidence="2">
    <location>
        <begin position="94"/>
        <end position="198"/>
    </location>
</feature>
<keyword evidence="1" id="KW-0472">Membrane</keyword>
<keyword evidence="1" id="KW-0812">Transmembrane</keyword>
<keyword evidence="1" id="KW-1133">Transmembrane helix</keyword>
<evidence type="ECO:0000313" key="4">
    <source>
        <dbReference type="Proteomes" id="UP000288490"/>
    </source>
</evidence>
<organism evidence="3 4">
    <name type="scientific">Vagococcus bubulae</name>
    <dbReference type="NCBI Taxonomy" id="1977868"/>
    <lineage>
        <taxon>Bacteria</taxon>
        <taxon>Bacillati</taxon>
        <taxon>Bacillota</taxon>
        <taxon>Bacilli</taxon>
        <taxon>Lactobacillales</taxon>
        <taxon>Enterococcaceae</taxon>
        <taxon>Vagococcus</taxon>
    </lineage>
</organism>
<comment type="caution">
    <text evidence="3">The sequence shown here is derived from an EMBL/GenBank/DDBJ whole genome shotgun (WGS) entry which is preliminary data.</text>
</comment>
<dbReference type="Pfam" id="PF04280">
    <property type="entry name" value="Tim44"/>
    <property type="match status" value="1"/>
</dbReference>
<protein>
    <recommendedName>
        <fullName evidence="2">Tim44-like domain-containing protein</fullName>
    </recommendedName>
</protein>
<dbReference type="OrthoDB" id="9811434at2"/>
<evidence type="ECO:0000313" key="3">
    <source>
        <dbReference type="EMBL" id="RST96247.1"/>
    </source>
</evidence>
<gene>
    <name evidence="3" type="ORF">CBF36_00515</name>
</gene>
<feature type="transmembrane region" description="Helical" evidence="1">
    <location>
        <begin position="55"/>
        <end position="74"/>
    </location>
</feature>
<dbReference type="InterPro" id="IPR007379">
    <property type="entry name" value="Tim44-like_dom"/>
</dbReference>
<dbReference type="Proteomes" id="UP000288490">
    <property type="component" value="Unassembled WGS sequence"/>
</dbReference>
<sequence length="210" mass="24289">MKKKLLKRLGYLFVFLVFVFLFYHIFPVIVEARAGGGGNTGGSISGGNNSGRHNIFQVLLLILLAPLFMLKNFLSSLKENTMYTDIDDLELWEYKSLFRNIQLAWSHGDMTEVKDQMDVTLYEDFQQKLAEYKRLNKQNIVTNIQIDKVKVTRSTQNNPLKKVLFEGTLVDYFEENGMPPSGEIEPISFKDIWIIERVGEKMIVRDIQNL</sequence>
<dbReference type="AlphaFoldDB" id="A0A429ZRD6"/>
<dbReference type="SUPFAM" id="SSF54427">
    <property type="entry name" value="NTF2-like"/>
    <property type="match status" value="1"/>
</dbReference>
<keyword evidence="4" id="KW-1185">Reference proteome</keyword>
<name>A0A429ZRD6_9ENTE</name>
<proteinExistence type="predicted"/>
<dbReference type="RefSeq" id="WP_125955662.1">
    <property type="nucleotide sequence ID" value="NZ_NGJT01000001.1"/>
</dbReference>